<dbReference type="EMBL" id="PGGN01000003">
    <property type="protein sequence ID" value="PSH57005.1"/>
    <property type="molecule type" value="Genomic_DNA"/>
</dbReference>
<protein>
    <submittedName>
        <fullName evidence="1">Uncharacterized protein</fullName>
    </submittedName>
</protein>
<dbReference type="Gene3D" id="1.25.40.10">
    <property type="entry name" value="Tetratricopeptide repeat domain"/>
    <property type="match status" value="1"/>
</dbReference>
<comment type="caution">
    <text evidence="1">The sequence shown here is derived from an EMBL/GenBank/DDBJ whole genome shotgun (WGS) entry which is preliminary data.</text>
</comment>
<dbReference type="SUPFAM" id="SSF48452">
    <property type="entry name" value="TPR-like"/>
    <property type="match status" value="1"/>
</dbReference>
<dbReference type="Proteomes" id="UP000241158">
    <property type="component" value="Unassembled WGS sequence"/>
</dbReference>
<dbReference type="OrthoDB" id="100177at2"/>
<organism evidence="1 2">
    <name type="scientific">Phyllobacterium endophyticum</name>
    <dbReference type="NCBI Taxonomy" id="1149773"/>
    <lineage>
        <taxon>Bacteria</taxon>
        <taxon>Pseudomonadati</taxon>
        <taxon>Pseudomonadota</taxon>
        <taxon>Alphaproteobacteria</taxon>
        <taxon>Hyphomicrobiales</taxon>
        <taxon>Phyllobacteriaceae</taxon>
        <taxon>Phyllobacterium</taxon>
    </lineage>
</organism>
<dbReference type="InterPro" id="IPR011990">
    <property type="entry name" value="TPR-like_helical_dom_sf"/>
</dbReference>
<reference evidence="2" key="1">
    <citation type="submission" date="2017-11" db="EMBL/GenBank/DDBJ databases">
        <authorList>
            <person name="Kuznetsova I."/>
            <person name="Sazanova A."/>
            <person name="Chirak E."/>
            <person name="Safronova V."/>
            <person name="Willems A."/>
        </authorList>
    </citation>
    <scope>NUCLEOTIDE SEQUENCE [LARGE SCALE GENOMIC DNA]</scope>
    <source>
        <strain evidence="2">PEPV15</strain>
    </source>
</reference>
<keyword evidence="2" id="KW-1185">Reference proteome</keyword>
<dbReference type="RefSeq" id="WP_106717771.1">
    <property type="nucleotide sequence ID" value="NZ_JACHXT010000003.1"/>
</dbReference>
<sequence length="470" mass="51898">MKMMMPTTVSFRRLARTSPSELLAVVKNMRLWMLLAFAGSALVGLALLTGAFAYLSRTNDLTISGIHAVEPAPGVPRLVIETFEDLSGTPHSAIIAQGLTDEVILQLAKFKEIIVVAGDAWRGTSKLLATGYPQALFALEGRVRLHGEKLRLNARLVDRNSGSVVWTNNYDSIVQVQDLLQLEAGIAREVATALAQPYGIIFQADAADLAPSPPNDLEAYKCTLAYYRYRTDLDPATHASVKSCLRRAVERFPNYATAWALLSLTYLDELRFRYRLNSAVPSLDLATNAALRAVELDPQNVRALQAEMLSYFFRGEIAKALEIGARAYAINPNDTELAGEYGFRLALSGQWKSGCKLIASAVSRNPRPSGYFESGLAVCAYVDKNYIEAERWARGADIPDNPIYHVILTAILGQLGKIEEARSQQQWLKTHASAFMDNIRNEIAVRLVRREDQLHFIDGLKKAGVSIPEV</sequence>
<name>A0A2P7AS02_9HYPH</name>
<gene>
    <name evidence="1" type="ORF">CU100_17120</name>
</gene>
<proteinExistence type="predicted"/>
<evidence type="ECO:0000313" key="2">
    <source>
        <dbReference type="Proteomes" id="UP000241158"/>
    </source>
</evidence>
<accession>A0A2P7AS02</accession>
<dbReference type="AlphaFoldDB" id="A0A2P7AS02"/>
<evidence type="ECO:0000313" key="1">
    <source>
        <dbReference type="EMBL" id="PSH57005.1"/>
    </source>
</evidence>